<feature type="region of interest" description="Disordered" evidence="5">
    <location>
        <begin position="240"/>
        <end position="272"/>
    </location>
</feature>
<evidence type="ECO:0000256" key="4">
    <source>
        <dbReference type="ARBA" id="ARBA00023136"/>
    </source>
</evidence>
<dbReference type="CDD" id="cd06261">
    <property type="entry name" value="TM_PBP2"/>
    <property type="match status" value="1"/>
</dbReference>
<feature type="transmembrane region" description="Helical" evidence="6">
    <location>
        <begin position="145"/>
        <end position="166"/>
    </location>
</feature>
<evidence type="ECO:0000256" key="2">
    <source>
        <dbReference type="ARBA" id="ARBA00022692"/>
    </source>
</evidence>
<evidence type="ECO:0000313" key="8">
    <source>
        <dbReference type="EMBL" id="EQD51102.1"/>
    </source>
</evidence>
<proteinExistence type="predicted"/>
<keyword evidence="4 6" id="KW-0472">Membrane</keyword>
<organism evidence="8">
    <name type="scientific">mine drainage metagenome</name>
    <dbReference type="NCBI Taxonomy" id="410659"/>
    <lineage>
        <taxon>unclassified sequences</taxon>
        <taxon>metagenomes</taxon>
        <taxon>ecological metagenomes</taxon>
    </lineage>
</organism>
<feature type="transmembrane region" description="Helical" evidence="6">
    <location>
        <begin position="38"/>
        <end position="58"/>
    </location>
</feature>
<name>T1A2I3_9ZZZZ</name>
<feature type="compositionally biased region" description="Basic and acidic residues" evidence="5">
    <location>
        <begin position="240"/>
        <end position="249"/>
    </location>
</feature>
<dbReference type="EMBL" id="AUZZ01005038">
    <property type="protein sequence ID" value="EQD51102.1"/>
    <property type="molecule type" value="Genomic_DNA"/>
</dbReference>
<comment type="subcellular location">
    <subcellularLocation>
        <location evidence="1">Membrane</location>
        <topology evidence="1">Multi-pass membrane protein</topology>
    </subcellularLocation>
</comment>
<evidence type="ECO:0000256" key="6">
    <source>
        <dbReference type="SAM" id="Phobius"/>
    </source>
</evidence>
<evidence type="ECO:0000256" key="3">
    <source>
        <dbReference type="ARBA" id="ARBA00022989"/>
    </source>
</evidence>
<dbReference type="InterPro" id="IPR000515">
    <property type="entry name" value="MetI-like"/>
</dbReference>
<gene>
    <name evidence="8" type="ORF">B2A_07046</name>
</gene>
<keyword evidence="3 6" id="KW-1133">Transmembrane helix</keyword>
<feature type="transmembrane region" description="Helical" evidence="6">
    <location>
        <begin position="70"/>
        <end position="94"/>
    </location>
</feature>
<protein>
    <submittedName>
        <fullName evidence="8">Binding-protein-dependent transport system inner membrane component</fullName>
    </submittedName>
</protein>
<feature type="transmembrane region" description="Helical" evidence="6">
    <location>
        <begin position="204"/>
        <end position="225"/>
    </location>
</feature>
<evidence type="ECO:0000259" key="7">
    <source>
        <dbReference type="PROSITE" id="PS50928"/>
    </source>
</evidence>
<dbReference type="PANTHER" id="PTHR42744">
    <property type="entry name" value="BINDING-PROTEIN-DEPENDENT TRANSPORT SYSTEMS INNER MEMBRANE COMPONENT"/>
    <property type="match status" value="1"/>
</dbReference>
<dbReference type="InterPro" id="IPR035906">
    <property type="entry name" value="MetI-like_sf"/>
</dbReference>
<dbReference type="PANTHER" id="PTHR42744:SF1">
    <property type="entry name" value="BINDING-PROTEIN-DEPENDENT TRANSPORT SYSTEMS INNER MEMBRANE COMPONENT"/>
    <property type="match status" value="1"/>
</dbReference>
<feature type="compositionally biased region" description="Polar residues" evidence="5">
    <location>
        <begin position="263"/>
        <end position="272"/>
    </location>
</feature>
<reference evidence="8" key="1">
    <citation type="submission" date="2013-08" db="EMBL/GenBank/DDBJ databases">
        <authorList>
            <person name="Mendez C."/>
            <person name="Richter M."/>
            <person name="Ferrer M."/>
            <person name="Sanchez J."/>
        </authorList>
    </citation>
    <scope>NUCLEOTIDE SEQUENCE</scope>
</reference>
<dbReference type="GO" id="GO:0016020">
    <property type="term" value="C:membrane"/>
    <property type="evidence" value="ECO:0007669"/>
    <property type="project" value="UniProtKB-SubCell"/>
</dbReference>
<keyword evidence="2 6" id="KW-0812">Transmembrane</keyword>
<dbReference type="SUPFAM" id="SSF161098">
    <property type="entry name" value="MetI-like"/>
    <property type="match status" value="1"/>
</dbReference>
<evidence type="ECO:0000256" key="5">
    <source>
        <dbReference type="SAM" id="MobiDB-lite"/>
    </source>
</evidence>
<dbReference type="PROSITE" id="PS50928">
    <property type="entry name" value="ABC_TM1"/>
    <property type="match status" value="1"/>
</dbReference>
<reference evidence="8" key="2">
    <citation type="journal article" date="2014" name="ISME J.">
        <title>Microbial stratification in low pH oxic and suboxic macroscopic growths along an acid mine drainage.</title>
        <authorList>
            <person name="Mendez-Garcia C."/>
            <person name="Mesa V."/>
            <person name="Sprenger R.R."/>
            <person name="Richter M."/>
            <person name="Diez M.S."/>
            <person name="Solano J."/>
            <person name="Bargiela R."/>
            <person name="Golyshina O.V."/>
            <person name="Manteca A."/>
            <person name="Ramos J.L."/>
            <person name="Gallego J.R."/>
            <person name="Llorente I."/>
            <person name="Martins Dos Santos V.A."/>
            <person name="Jensen O.N."/>
            <person name="Pelaez A.I."/>
            <person name="Sanchez J."/>
            <person name="Ferrer M."/>
        </authorList>
    </citation>
    <scope>NUCLEOTIDE SEQUENCE</scope>
</reference>
<accession>T1A2I3</accession>
<sequence length="272" mass="29309">MLIAILVAIYDVFSGPILPGVWVQIESLPLAMGASALRVTAAYAICLLISVPLALFLSRSVRGTRIGMPTIEVIASFPATALFPVIIFELIPYISAEGAAILMLITGMLWYLFFNILSGVRGLPPDLDEAATSFGVRGWRRFTRVILPGIFPALITGSITAFGGGWNTLIVAEYLNVGSSRTLSLFGVGRAIDVGYAMPNETGYPLMVAALLTLVASVIAINELIWKPLYRRAVDDRPGHDGGNDDAHPGRSTWTRRSPPATVRSTSCRMSR</sequence>
<dbReference type="GO" id="GO:0055085">
    <property type="term" value="P:transmembrane transport"/>
    <property type="evidence" value="ECO:0007669"/>
    <property type="project" value="InterPro"/>
</dbReference>
<feature type="non-terminal residue" evidence="8">
    <location>
        <position position="272"/>
    </location>
</feature>
<feature type="transmembrane region" description="Helical" evidence="6">
    <location>
        <begin position="100"/>
        <end position="124"/>
    </location>
</feature>
<comment type="caution">
    <text evidence="8">The sequence shown here is derived from an EMBL/GenBank/DDBJ whole genome shotgun (WGS) entry which is preliminary data.</text>
</comment>
<feature type="domain" description="ABC transmembrane type-1" evidence="7">
    <location>
        <begin position="32"/>
        <end position="225"/>
    </location>
</feature>
<dbReference type="AlphaFoldDB" id="T1A2I3"/>
<dbReference type="Gene3D" id="1.10.3720.10">
    <property type="entry name" value="MetI-like"/>
    <property type="match status" value="1"/>
</dbReference>
<evidence type="ECO:0000256" key="1">
    <source>
        <dbReference type="ARBA" id="ARBA00004141"/>
    </source>
</evidence>
<dbReference type="Pfam" id="PF00528">
    <property type="entry name" value="BPD_transp_1"/>
    <property type="match status" value="1"/>
</dbReference>